<organism evidence="1 2">
    <name type="scientific">Vigna mungo</name>
    <name type="common">Black gram</name>
    <name type="synonym">Phaseolus mungo</name>
    <dbReference type="NCBI Taxonomy" id="3915"/>
    <lineage>
        <taxon>Eukaryota</taxon>
        <taxon>Viridiplantae</taxon>
        <taxon>Streptophyta</taxon>
        <taxon>Embryophyta</taxon>
        <taxon>Tracheophyta</taxon>
        <taxon>Spermatophyta</taxon>
        <taxon>Magnoliopsida</taxon>
        <taxon>eudicotyledons</taxon>
        <taxon>Gunneridae</taxon>
        <taxon>Pentapetalae</taxon>
        <taxon>rosids</taxon>
        <taxon>fabids</taxon>
        <taxon>Fabales</taxon>
        <taxon>Fabaceae</taxon>
        <taxon>Papilionoideae</taxon>
        <taxon>50 kb inversion clade</taxon>
        <taxon>NPAAA clade</taxon>
        <taxon>indigoferoid/millettioid clade</taxon>
        <taxon>Phaseoleae</taxon>
        <taxon>Vigna</taxon>
    </lineage>
</organism>
<accession>A0AAQ3NU91</accession>
<evidence type="ECO:0000313" key="2">
    <source>
        <dbReference type="Proteomes" id="UP001374535"/>
    </source>
</evidence>
<dbReference type="EMBL" id="CP144698">
    <property type="protein sequence ID" value="WVZ16335.1"/>
    <property type="molecule type" value="Genomic_DNA"/>
</dbReference>
<proteinExistence type="predicted"/>
<protein>
    <submittedName>
        <fullName evidence="1">Uncharacterized protein</fullName>
    </submittedName>
</protein>
<reference evidence="1 2" key="1">
    <citation type="journal article" date="2023" name="Life. Sci Alliance">
        <title>Evolutionary insights into 3D genome organization and epigenetic landscape of Vigna mungo.</title>
        <authorList>
            <person name="Junaid A."/>
            <person name="Singh B."/>
            <person name="Bhatia S."/>
        </authorList>
    </citation>
    <scope>NUCLEOTIDE SEQUENCE [LARGE SCALE GENOMIC DNA]</scope>
    <source>
        <strain evidence="1">Urdbean</strain>
    </source>
</reference>
<name>A0AAQ3NU91_VIGMU</name>
<sequence>MNVLINTNIRLISSRVLPTPFPSGDPTSVPNRSIQKHSFLRESFSLLPLIPPNHTSIHAPLDHVAPPRNGVLVEPLGGVEPQMVDLFVVPGAPTEEVCLYEGPVAAQKLEVDLVLGLVALLGGEVEVEVETVSVAAGALDESREGAGVEAHGRAPPRAAADVVGEGDGVGDGTVRTGLGSVVDGDLLQWLGGVRERKCIRHCWSVCW</sequence>
<keyword evidence="2" id="KW-1185">Reference proteome</keyword>
<dbReference type="Proteomes" id="UP001374535">
    <property type="component" value="Chromosome 3"/>
</dbReference>
<evidence type="ECO:0000313" key="1">
    <source>
        <dbReference type="EMBL" id="WVZ16335.1"/>
    </source>
</evidence>
<dbReference type="AlphaFoldDB" id="A0AAQ3NU91"/>
<gene>
    <name evidence="1" type="ORF">V8G54_009317</name>
</gene>